<evidence type="ECO:0000256" key="2">
    <source>
        <dbReference type="RuleBase" id="RU003750"/>
    </source>
</evidence>
<dbReference type="EMBL" id="LWMV01000166">
    <property type="protein sequence ID" value="KZX12536.1"/>
    <property type="molecule type" value="Genomic_DNA"/>
</dbReference>
<keyword evidence="3" id="KW-1133">Transmembrane helix</keyword>
<dbReference type="PROSITE" id="PS00379">
    <property type="entry name" value="CDP_ALCOHOL_P_TRANSF"/>
    <property type="match status" value="1"/>
</dbReference>
<dbReference type="Proteomes" id="UP000077245">
    <property type="component" value="Unassembled WGS sequence"/>
</dbReference>
<evidence type="ECO:0000313" key="4">
    <source>
        <dbReference type="EMBL" id="KZX12536.1"/>
    </source>
</evidence>
<evidence type="ECO:0000256" key="3">
    <source>
        <dbReference type="SAM" id="Phobius"/>
    </source>
</evidence>
<proteinExistence type="inferred from homology"/>
<dbReference type="Gene3D" id="1.20.120.1760">
    <property type="match status" value="1"/>
</dbReference>
<comment type="similarity">
    <text evidence="2">Belongs to the CDP-alcohol phosphatidyltransferase class-I family.</text>
</comment>
<dbReference type="GO" id="GO:0008444">
    <property type="term" value="F:CDP-diacylglycerol-glycerol-3-phosphate 3-phosphatidyltransferase activity"/>
    <property type="evidence" value="ECO:0007669"/>
    <property type="project" value="UniProtKB-EC"/>
</dbReference>
<accession>A0A166AVX7</accession>
<feature type="transmembrane region" description="Helical" evidence="3">
    <location>
        <begin position="51"/>
        <end position="76"/>
    </location>
</feature>
<dbReference type="GO" id="GO:0016020">
    <property type="term" value="C:membrane"/>
    <property type="evidence" value="ECO:0007669"/>
    <property type="project" value="InterPro"/>
</dbReference>
<dbReference type="AlphaFoldDB" id="A0A166AVX7"/>
<keyword evidence="3" id="KW-0812">Transmembrane</keyword>
<sequence>MYALFTHEKSIVILILFAIILLTDLVDGYLARKWKVESDLGARLDIFGDSLLAILSALVLVYLNIISFLYPLIILYKLFEFLLSSKYLKDLPSSKNFLYFDIMGKNAGILSMFVPGILAFVYIFIPIYLILVVNVLLVLITLMAIVSSVSRLYRLFKQLFFL</sequence>
<comment type="caution">
    <text evidence="4">The sequence shown here is derived from an EMBL/GenBank/DDBJ whole genome shotgun (WGS) entry which is preliminary data.</text>
</comment>
<dbReference type="GO" id="GO:0008654">
    <property type="term" value="P:phospholipid biosynthetic process"/>
    <property type="evidence" value="ECO:0007669"/>
    <property type="project" value="InterPro"/>
</dbReference>
<dbReference type="InterPro" id="IPR000462">
    <property type="entry name" value="CDP-OH_P_trans"/>
</dbReference>
<keyword evidence="3" id="KW-0472">Membrane</keyword>
<name>A0A166AVX7_9EURY</name>
<feature type="transmembrane region" description="Helical" evidence="3">
    <location>
        <begin position="97"/>
        <end position="125"/>
    </location>
</feature>
<dbReference type="Pfam" id="PF01066">
    <property type="entry name" value="CDP-OH_P_transf"/>
    <property type="match status" value="1"/>
</dbReference>
<evidence type="ECO:0000256" key="1">
    <source>
        <dbReference type="ARBA" id="ARBA00022679"/>
    </source>
</evidence>
<feature type="transmembrane region" description="Helical" evidence="3">
    <location>
        <begin position="12"/>
        <end position="31"/>
    </location>
</feature>
<dbReference type="OrthoDB" id="387028at2157"/>
<keyword evidence="5" id="KW-1185">Reference proteome</keyword>
<dbReference type="InterPro" id="IPR043130">
    <property type="entry name" value="CDP-OH_PTrfase_TM_dom"/>
</dbReference>
<dbReference type="InterPro" id="IPR048254">
    <property type="entry name" value="CDP_ALCOHOL_P_TRANSF_CS"/>
</dbReference>
<feature type="transmembrane region" description="Helical" evidence="3">
    <location>
        <begin position="131"/>
        <end position="153"/>
    </location>
</feature>
<dbReference type="EC" id="2.7.8.5" evidence="4"/>
<organism evidence="4 5">
    <name type="scientific">Methanobrevibacter curvatus</name>
    <dbReference type="NCBI Taxonomy" id="49547"/>
    <lineage>
        <taxon>Archaea</taxon>
        <taxon>Methanobacteriati</taxon>
        <taxon>Methanobacteriota</taxon>
        <taxon>Methanomada group</taxon>
        <taxon>Methanobacteria</taxon>
        <taxon>Methanobacteriales</taxon>
        <taxon>Methanobacteriaceae</taxon>
        <taxon>Methanobrevibacter</taxon>
    </lineage>
</organism>
<reference evidence="4 5" key="1">
    <citation type="submission" date="2016-04" db="EMBL/GenBank/DDBJ databases">
        <title>Genome sequence of Methanobrevibacter curvatus DSM 11111.</title>
        <authorList>
            <person name="Poehlein A."/>
            <person name="Seedorf H."/>
            <person name="Daniel R."/>
        </authorList>
    </citation>
    <scope>NUCLEOTIDE SEQUENCE [LARGE SCALE GENOMIC DNA]</scope>
    <source>
        <strain evidence="4 5">DSM 11111</strain>
    </source>
</reference>
<evidence type="ECO:0000313" key="5">
    <source>
        <dbReference type="Proteomes" id="UP000077245"/>
    </source>
</evidence>
<dbReference type="STRING" id="49547.MBCUR_10260"/>
<keyword evidence="1 2" id="KW-0808">Transferase</keyword>
<protein>
    <submittedName>
        <fullName evidence="4">CDP-diacylglycerol--glycerol-3-phosphate 3-phosphatidyltransferase</fullName>
        <ecNumber evidence="4">2.7.8.5</ecNumber>
    </submittedName>
</protein>
<gene>
    <name evidence="4" type="primary">pgsA</name>
    <name evidence="4" type="ORF">MBCUR_10260</name>
</gene>
<dbReference type="PATRIC" id="fig|49547.3.peg.1095"/>